<dbReference type="SUPFAM" id="SSF51735">
    <property type="entry name" value="NAD(P)-binding Rossmann-fold domains"/>
    <property type="match status" value="1"/>
</dbReference>
<proteinExistence type="predicted"/>
<name>A0A9X1MCN9_9MICC</name>
<organism evidence="1 2">
    <name type="scientific">Arthrobacter caoxuetaonis</name>
    <dbReference type="NCBI Taxonomy" id="2886935"/>
    <lineage>
        <taxon>Bacteria</taxon>
        <taxon>Bacillati</taxon>
        <taxon>Actinomycetota</taxon>
        <taxon>Actinomycetes</taxon>
        <taxon>Micrococcales</taxon>
        <taxon>Micrococcaceae</taxon>
        <taxon>Arthrobacter</taxon>
    </lineage>
</organism>
<dbReference type="RefSeq" id="WP_227895420.1">
    <property type="nucleotide sequence ID" value="NZ_CP099466.1"/>
</dbReference>
<accession>A0A9X1MCN9</accession>
<keyword evidence="2" id="KW-1185">Reference proteome</keyword>
<evidence type="ECO:0000313" key="2">
    <source>
        <dbReference type="Proteomes" id="UP001139158"/>
    </source>
</evidence>
<dbReference type="PANTHER" id="PTHR43162">
    <property type="match status" value="1"/>
</dbReference>
<sequence length="318" mass="33784">MDEFETSAVDSLWSTQPITAEMKDMDTKTSILITGATGRTGRRLVSALSGVDGLSVRAASRQGDPPFAWEAPDTWPVQLSGADAAFICYAPDVADPGAPEILSEFAAAARHHGLSRLILLSGRGGTAAHPSEEAVLRNFPAAVVVRSAWFQQDFSEHFLHPQVLQGQLRVPVNGVSEPFVDLEDSAEALAHLLTEVDAYREVASGILEFTGPDSVTFADVAAALSAALGRTVEHVPTTPEDFIAGAADAGMSREEAEGIVWLFAEAMDGSASHSSGDLERLLGRPPQPIQEYIARTAVQRVWDEKLPQPQGESAAGVS</sequence>
<dbReference type="Gene3D" id="3.90.25.10">
    <property type="entry name" value="UDP-galactose 4-epimerase, domain 1"/>
    <property type="match status" value="1"/>
</dbReference>
<reference evidence="1" key="1">
    <citation type="submission" date="2021-10" db="EMBL/GenBank/DDBJ databases">
        <title>Novel species in genus Arthrobacter.</title>
        <authorList>
            <person name="Liu Y."/>
        </authorList>
    </citation>
    <scope>NUCLEOTIDE SEQUENCE</scope>
    <source>
        <strain evidence="1">Zg-Y453</strain>
    </source>
</reference>
<comment type="caution">
    <text evidence="1">The sequence shown here is derived from an EMBL/GenBank/DDBJ whole genome shotgun (WGS) entry which is preliminary data.</text>
</comment>
<protein>
    <submittedName>
        <fullName evidence="1">NmrA family transcriptional regulator</fullName>
    </submittedName>
</protein>
<dbReference type="Proteomes" id="UP001139158">
    <property type="component" value="Unassembled WGS sequence"/>
</dbReference>
<dbReference type="InterPro" id="IPR036291">
    <property type="entry name" value="NAD(P)-bd_dom_sf"/>
</dbReference>
<dbReference type="AlphaFoldDB" id="A0A9X1MCN9"/>
<dbReference type="EMBL" id="JAJFZV010000005">
    <property type="protein sequence ID" value="MCC3297533.1"/>
    <property type="molecule type" value="Genomic_DNA"/>
</dbReference>
<evidence type="ECO:0000313" key="1">
    <source>
        <dbReference type="EMBL" id="MCC3297533.1"/>
    </source>
</evidence>
<dbReference type="Gene3D" id="3.40.50.720">
    <property type="entry name" value="NAD(P)-binding Rossmann-like Domain"/>
    <property type="match status" value="1"/>
</dbReference>
<dbReference type="PANTHER" id="PTHR43162:SF1">
    <property type="entry name" value="PRESTALK A DIFFERENTIATION PROTEIN A"/>
    <property type="match status" value="1"/>
</dbReference>
<dbReference type="InterPro" id="IPR051604">
    <property type="entry name" value="Ergot_Alk_Oxidoreductase"/>
</dbReference>
<gene>
    <name evidence="1" type="ORF">LJ757_06895</name>
</gene>